<evidence type="ECO:0000313" key="3">
    <source>
        <dbReference type="EMBL" id="KAH0917891.1"/>
    </source>
</evidence>
<dbReference type="PANTHER" id="PTHR12210">
    <property type="entry name" value="DULLARD PROTEIN PHOSPHATASE"/>
    <property type="match status" value="1"/>
</dbReference>
<dbReference type="Gene3D" id="3.40.50.1000">
    <property type="entry name" value="HAD superfamily/HAD-like"/>
    <property type="match status" value="3"/>
</dbReference>
<organism evidence="3 4">
    <name type="scientific">Brassica napus</name>
    <name type="common">Rape</name>
    <dbReference type="NCBI Taxonomy" id="3708"/>
    <lineage>
        <taxon>Eukaryota</taxon>
        <taxon>Viridiplantae</taxon>
        <taxon>Streptophyta</taxon>
        <taxon>Embryophyta</taxon>
        <taxon>Tracheophyta</taxon>
        <taxon>Spermatophyta</taxon>
        <taxon>Magnoliopsida</taxon>
        <taxon>eudicotyledons</taxon>
        <taxon>Gunneridae</taxon>
        <taxon>Pentapetalae</taxon>
        <taxon>rosids</taxon>
        <taxon>malvids</taxon>
        <taxon>Brassicales</taxon>
        <taxon>Brassicaceae</taxon>
        <taxon>Brassiceae</taxon>
        <taxon>Brassica</taxon>
    </lineage>
</organism>
<sequence length="382" mass="43726">MEVMACHGFLATPTPRSHGRTKCLAAAGSIFTSLNTSIFTFHNRLLRCISRFFRPSTTATATPSRLVTKKQGYKKLEKHEHHQRKRNDKKRTIVLDLDETLVHSSMEPPARVNVDFMVRINMQGTVIPMFVVKRPGVTEFLERIGKNYRVAVFTAGVPEYASQVLDKLDKNRVISQRIIENKPESHKHQKKNDPFMSILTFHCRLLRCVSRCFTATTTTSYPATRHDGYTKLTKHTNTKRTIILDLDETLVHSTTQMPGVKYDFMVMVKMESEIMPIFVVLDKLDKKGVISQRLYRDSCTELNGRYVKDLSLVVGKDLGSALIVDDNPSAYSLHPENGVPIKAFVDDLKDQELLKLLEFLEICYVYEDMRDAVQDLLPNRLM</sequence>
<dbReference type="Proteomes" id="UP000824890">
    <property type="component" value="Unassembled WGS sequence"/>
</dbReference>
<name>A0ABQ8CLI2_BRANA</name>
<dbReference type="Pfam" id="PF03031">
    <property type="entry name" value="NIF"/>
    <property type="match status" value="2"/>
</dbReference>
<dbReference type="CDD" id="cd07521">
    <property type="entry name" value="HAD_FCP1-like"/>
    <property type="match status" value="1"/>
</dbReference>
<comment type="similarity">
    <text evidence="1">Belongs to the TIM50 family.</text>
</comment>
<proteinExistence type="inferred from homology"/>
<feature type="domain" description="FCP1 homology" evidence="2">
    <location>
        <begin position="86"/>
        <end position="363"/>
    </location>
</feature>
<dbReference type="SUPFAM" id="SSF56784">
    <property type="entry name" value="HAD-like"/>
    <property type="match status" value="2"/>
</dbReference>
<comment type="function">
    <text evidence="1">Essential component of the TIM23 complex, a complex that mediates the translocation of transit peptide-containing proteins across the mitochondrial inner membrane.</text>
</comment>
<evidence type="ECO:0000313" key="4">
    <source>
        <dbReference type="Proteomes" id="UP000824890"/>
    </source>
</evidence>
<evidence type="ECO:0000256" key="1">
    <source>
        <dbReference type="RuleBase" id="RU365079"/>
    </source>
</evidence>
<dbReference type="SMART" id="SM00577">
    <property type="entry name" value="CPDc"/>
    <property type="match status" value="2"/>
</dbReference>
<dbReference type="InterPro" id="IPR004274">
    <property type="entry name" value="FCP1_dom"/>
</dbReference>
<evidence type="ECO:0000259" key="2">
    <source>
        <dbReference type="PROSITE" id="PS50969"/>
    </source>
</evidence>
<keyword evidence="1" id="KW-0809">Transit peptide</keyword>
<keyword evidence="1" id="KW-0811">Translocation</keyword>
<comment type="subcellular location">
    <subcellularLocation>
        <location evidence="1">Mitochondrion inner membrane</location>
        <topology evidence="1">Single-pass membrane protein</topology>
    </subcellularLocation>
</comment>
<comment type="subunit">
    <text evidence="1">Component of the TIM23 complex.</text>
</comment>
<keyword evidence="1" id="KW-0813">Transport</keyword>
<keyword evidence="4" id="KW-1185">Reference proteome</keyword>
<comment type="caution">
    <text evidence="3">The sequence shown here is derived from an EMBL/GenBank/DDBJ whole genome shotgun (WGS) entry which is preliminary data.</text>
</comment>
<reference evidence="3 4" key="1">
    <citation type="submission" date="2021-05" db="EMBL/GenBank/DDBJ databases">
        <title>Genome Assembly of Synthetic Allotetraploid Brassica napus Reveals Homoeologous Exchanges between Subgenomes.</title>
        <authorList>
            <person name="Davis J.T."/>
        </authorList>
    </citation>
    <scope>NUCLEOTIDE SEQUENCE [LARGE SCALE GENOMIC DNA]</scope>
    <source>
        <strain evidence="4">cv. Da-Ae</strain>
        <tissue evidence="3">Seedling</tissue>
    </source>
</reference>
<protein>
    <recommendedName>
        <fullName evidence="1">Mitochondrial import inner membrane translocase subunit TIM50</fullName>
    </recommendedName>
</protein>
<dbReference type="PROSITE" id="PS50969">
    <property type="entry name" value="FCP1"/>
    <property type="match status" value="1"/>
</dbReference>
<gene>
    <name evidence="3" type="ORF">HID58_025551</name>
</gene>
<keyword evidence="1" id="KW-0653">Protein transport</keyword>
<dbReference type="InterPro" id="IPR036412">
    <property type="entry name" value="HAD-like_sf"/>
</dbReference>
<dbReference type="EMBL" id="JAGKQM010000007">
    <property type="protein sequence ID" value="KAH0917891.1"/>
    <property type="molecule type" value="Genomic_DNA"/>
</dbReference>
<accession>A0ABQ8CLI2</accession>
<keyword evidence="1" id="KW-0496">Mitochondrion</keyword>
<dbReference type="InterPro" id="IPR050365">
    <property type="entry name" value="TIM50"/>
</dbReference>
<dbReference type="InterPro" id="IPR023214">
    <property type="entry name" value="HAD_sf"/>
</dbReference>